<gene>
    <name evidence="2" type="ORF">METZ01_LOCUS89675</name>
</gene>
<accession>A0A381V9Y8</accession>
<sequence length="57" mass="6224">MTAIMMSIIALFLGWISFLFLGIISKIFYILFLVPIVLGVFAGGGMDANSCLLDCFD</sequence>
<keyword evidence="1" id="KW-0472">Membrane</keyword>
<protein>
    <submittedName>
        <fullName evidence="2">Uncharacterized protein</fullName>
    </submittedName>
</protein>
<reference evidence="2" key="1">
    <citation type="submission" date="2018-05" db="EMBL/GenBank/DDBJ databases">
        <authorList>
            <person name="Lanie J.A."/>
            <person name="Ng W.-L."/>
            <person name="Kazmierczak K.M."/>
            <person name="Andrzejewski T.M."/>
            <person name="Davidsen T.M."/>
            <person name="Wayne K.J."/>
            <person name="Tettelin H."/>
            <person name="Glass J.I."/>
            <person name="Rusch D."/>
            <person name="Podicherti R."/>
            <person name="Tsui H.-C.T."/>
            <person name="Winkler M.E."/>
        </authorList>
    </citation>
    <scope>NUCLEOTIDE SEQUENCE</scope>
</reference>
<organism evidence="2">
    <name type="scientific">marine metagenome</name>
    <dbReference type="NCBI Taxonomy" id="408172"/>
    <lineage>
        <taxon>unclassified sequences</taxon>
        <taxon>metagenomes</taxon>
        <taxon>ecological metagenomes</taxon>
    </lineage>
</organism>
<dbReference type="AlphaFoldDB" id="A0A381V9Y8"/>
<feature type="transmembrane region" description="Helical" evidence="1">
    <location>
        <begin position="12"/>
        <end position="38"/>
    </location>
</feature>
<keyword evidence="1" id="KW-1133">Transmembrane helix</keyword>
<name>A0A381V9Y8_9ZZZZ</name>
<evidence type="ECO:0000313" key="2">
    <source>
        <dbReference type="EMBL" id="SVA36821.1"/>
    </source>
</evidence>
<keyword evidence="1" id="KW-0812">Transmembrane</keyword>
<evidence type="ECO:0000256" key="1">
    <source>
        <dbReference type="SAM" id="Phobius"/>
    </source>
</evidence>
<dbReference type="EMBL" id="UINC01008169">
    <property type="protein sequence ID" value="SVA36821.1"/>
    <property type="molecule type" value="Genomic_DNA"/>
</dbReference>
<proteinExistence type="predicted"/>